<dbReference type="InterPro" id="IPR036571">
    <property type="entry name" value="MECDP_synthase_sf"/>
</dbReference>
<evidence type="ECO:0000256" key="11">
    <source>
        <dbReference type="RuleBase" id="RU004395"/>
    </source>
</evidence>
<dbReference type="InterPro" id="IPR034683">
    <property type="entry name" value="IspD/TarI"/>
</dbReference>
<dbReference type="STRING" id="906968.Trebr_1946"/>
<feature type="region of interest" description="2-C-methyl-D-erythritol 4-phosphate cytidylyltransferase" evidence="10">
    <location>
        <begin position="1"/>
        <end position="253"/>
    </location>
</feature>
<feature type="binding site" evidence="10">
    <location>
        <begin position="286"/>
        <end position="287"/>
    </location>
    <ligand>
        <name>4-CDP-2-C-methyl-D-erythritol 2-phosphate</name>
        <dbReference type="ChEBI" id="CHEBI:57919"/>
    </ligand>
</feature>
<evidence type="ECO:0000256" key="9">
    <source>
        <dbReference type="ARBA" id="ARBA00023268"/>
    </source>
</evidence>
<dbReference type="SUPFAM" id="SSF53448">
    <property type="entry name" value="Nucleotide-diphospho-sugar transferases"/>
    <property type="match status" value="1"/>
</dbReference>
<evidence type="ECO:0000256" key="7">
    <source>
        <dbReference type="ARBA" id="ARBA00023229"/>
    </source>
</evidence>
<comment type="cofactor">
    <cofactor evidence="2 10">
        <name>a divalent metal cation</name>
        <dbReference type="ChEBI" id="CHEBI:60240"/>
    </cofactor>
</comment>
<comment type="pathway">
    <text evidence="10">Isoprenoid biosynthesis; isopentenyl diphosphate biosynthesis via DXP pathway; isopentenyl diphosphate from 1-deoxy-D-xylulose 5-phosphate: step 2/6.</text>
</comment>
<comment type="similarity">
    <text evidence="11">Belongs to the IspF family.</text>
</comment>
<dbReference type="PROSITE" id="PS01350">
    <property type="entry name" value="ISPF"/>
    <property type="match status" value="1"/>
</dbReference>
<dbReference type="eggNOG" id="COG0245">
    <property type="taxonomic scope" value="Bacteria"/>
</dbReference>
<dbReference type="HOGENOM" id="CLU_042800_2_7_12"/>
<evidence type="ECO:0000256" key="3">
    <source>
        <dbReference type="ARBA" id="ARBA00004709"/>
    </source>
</evidence>
<dbReference type="GO" id="GO:0008685">
    <property type="term" value="F:2-C-methyl-D-erythritol 2,4-cyclodiphosphate synthase activity"/>
    <property type="evidence" value="ECO:0007669"/>
    <property type="project" value="UniProtKB-UniRule"/>
</dbReference>
<dbReference type="SUPFAM" id="SSF69765">
    <property type="entry name" value="IpsF-like"/>
    <property type="match status" value="1"/>
</dbReference>
<dbReference type="AlphaFoldDB" id="F4LJB9"/>
<dbReference type="GO" id="GO:0046872">
    <property type="term" value="F:metal ion binding"/>
    <property type="evidence" value="ECO:0007669"/>
    <property type="project" value="UniProtKB-KW"/>
</dbReference>
<dbReference type="NCBIfam" id="TIGR00151">
    <property type="entry name" value="ispF"/>
    <property type="match status" value="1"/>
</dbReference>
<evidence type="ECO:0000256" key="8">
    <source>
        <dbReference type="ARBA" id="ARBA00023239"/>
    </source>
</evidence>
<dbReference type="PANTHER" id="PTHR43181">
    <property type="entry name" value="2-C-METHYL-D-ERYTHRITOL 2,4-CYCLODIPHOSPHATE SYNTHASE, CHLOROPLASTIC"/>
    <property type="match status" value="1"/>
</dbReference>
<keyword evidence="8 10" id="KW-0456">Lyase</keyword>
<gene>
    <name evidence="10" type="primary">ispDF</name>
    <name evidence="13" type="ordered locus">Trebr_1946</name>
</gene>
<dbReference type="Gene3D" id="3.30.1330.50">
    <property type="entry name" value="2-C-methyl-D-erythritol 2,4-cyclodiphosphate synthase"/>
    <property type="match status" value="1"/>
</dbReference>
<comment type="function">
    <text evidence="10">Bifunctional enzyme that catalyzes the formation of 4-diphosphocytidyl-2-C-methyl-D-erythritol from CTP and 2-C-methyl-D-erythritol 4-phosphate (MEP) (IspD), and catalyzes the conversion of 4-diphosphocytidyl-2-C-methyl-D-erythritol 2-phosphate (CDP-ME2P) to 2-C-methyl-D-erythritol 2,4-cyclodiphosphate (ME-CPP) with a corresponding release of cytidine 5-monophosphate (CMP) (IspF).</text>
</comment>
<evidence type="ECO:0000256" key="2">
    <source>
        <dbReference type="ARBA" id="ARBA00001968"/>
    </source>
</evidence>
<dbReference type="KEGG" id="tbe:Trebr_1946"/>
<proteinExistence type="inferred from homology"/>
<dbReference type="EC" id="2.7.7.60" evidence="10"/>
<evidence type="ECO:0000313" key="13">
    <source>
        <dbReference type="EMBL" id="AEE17364.1"/>
    </source>
</evidence>
<accession>F4LJB9</accession>
<dbReference type="GO" id="GO:0019288">
    <property type="term" value="P:isopentenyl diphosphate biosynthetic process, methylerythritol 4-phosphate pathway"/>
    <property type="evidence" value="ECO:0007669"/>
    <property type="project" value="UniProtKB-UniRule"/>
</dbReference>
<protein>
    <recommendedName>
        <fullName evidence="10">Bifunctional enzyme IspD/IspF</fullName>
    </recommendedName>
    <domain>
        <recommendedName>
            <fullName evidence="10">2-C-methyl-D-erythritol 4-phosphate cytidylyltransferase</fullName>
            <ecNumber evidence="10">2.7.7.60</ecNumber>
        </recommendedName>
        <alternativeName>
            <fullName evidence="10">4-diphosphocytidyl-2C-methyl-D-erythritol synthase</fullName>
        </alternativeName>
        <alternativeName>
            <fullName evidence="10">MEP cytidylyltransferase</fullName>
            <shortName evidence="10">MCT</shortName>
        </alternativeName>
    </domain>
    <domain>
        <recommendedName>
            <fullName evidence="10">2-C-methyl-D-erythritol 2,4-cyclodiphosphate synthase</fullName>
            <shortName evidence="10">MECDP-synthase</shortName>
            <shortName evidence="10">MECPP-synthase</shortName>
            <shortName evidence="10">MECPS</shortName>
            <ecNumber evidence="10">4.6.1.12</ecNumber>
        </recommendedName>
    </domain>
</protein>
<feature type="binding site" evidence="10">
    <location>
        <position position="294"/>
    </location>
    <ligand>
        <name>a divalent metal cation</name>
        <dbReference type="ChEBI" id="CHEBI:60240"/>
    </ligand>
</feature>
<keyword evidence="9 10" id="KW-0511">Multifunctional enzyme</keyword>
<dbReference type="UniPathway" id="UPA00056">
    <property type="reaction ID" value="UER00093"/>
</dbReference>
<evidence type="ECO:0000256" key="1">
    <source>
        <dbReference type="ARBA" id="ARBA00000200"/>
    </source>
</evidence>
<dbReference type="GO" id="GO:0016114">
    <property type="term" value="P:terpenoid biosynthetic process"/>
    <property type="evidence" value="ECO:0007669"/>
    <property type="project" value="InterPro"/>
</dbReference>
<keyword evidence="4 10" id="KW-0808">Transferase</keyword>
<dbReference type="InterPro" id="IPR018294">
    <property type="entry name" value="ISPD_synthase_CS"/>
</dbReference>
<feature type="binding site" evidence="10">
    <location>
        <begin position="260"/>
        <end position="262"/>
    </location>
    <ligand>
        <name>4-CDP-2-C-methyl-D-erythritol 2-phosphate</name>
        <dbReference type="ChEBI" id="CHEBI:57919"/>
    </ligand>
</feature>
<feature type="binding site" evidence="10">
    <location>
        <position position="260"/>
    </location>
    <ligand>
        <name>a divalent metal cation</name>
        <dbReference type="ChEBI" id="CHEBI:60240"/>
    </ligand>
</feature>
<organism evidence="13 14">
    <name type="scientific">Treponema brennaborense (strain DSM 12168 / CIP 105900 / DD5/3)</name>
    <dbReference type="NCBI Taxonomy" id="906968"/>
    <lineage>
        <taxon>Bacteria</taxon>
        <taxon>Pseudomonadati</taxon>
        <taxon>Spirochaetota</taxon>
        <taxon>Spirochaetia</taxon>
        <taxon>Spirochaetales</taxon>
        <taxon>Treponemataceae</taxon>
        <taxon>Treponema</taxon>
    </lineage>
</organism>
<comment type="catalytic activity">
    <reaction evidence="10">
        <text>2-C-methyl-D-erythritol 4-phosphate + CTP + H(+) = 4-CDP-2-C-methyl-D-erythritol + diphosphate</text>
        <dbReference type="Rhea" id="RHEA:13429"/>
        <dbReference type="ChEBI" id="CHEBI:15378"/>
        <dbReference type="ChEBI" id="CHEBI:33019"/>
        <dbReference type="ChEBI" id="CHEBI:37563"/>
        <dbReference type="ChEBI" id="CHEBI:57823"/>
        <dbReference type="ChEBI" id="CHEBI:58262"/>
        <dbReference type="EC" id="2.7.7.60"/>
    </reaction>
</comment>
<evidence type="ECO:0000256" key="10">
    <source>
        <dbReference type="HAMAP-Rule" id="MF_01520"/>
    </source>
</evidence>
<dbReference type="GO" id="GO:0050518">
    <property type="term" value="F:2-C-methyl-D-erythritol 4-phosphate cytidylyltransferase activity"/>
    <property type="evidence" value="ECO:0007669"/>
    <property type="project" value="UniProtKB-UniRule"/>
</dbReference>
<dbReference type="HAMAP" id="MF_01520">
    <property type="entry name" value="IspDF"/>
    <property type="match status" value="1"/>
</dbReference>
<feature type="site" description="Positions MEP for the nucleophilic attack" evidence="10">
    <location>
        <position position="180"/>
    </location>
</feature>
<evidence type="ECO:0000313" key="14">
    <source>
        <dbReference type="Proteomes" id="UP000006546"/>
    </source>
</evidence>
<dbReference type="InterPro" id="IPR029044">
    <property type="entry name" value="Nucleotide-diphossugar_trans"/>
</dbReference>
<keyword evidence="7 10" id="KW-0414">Isoprene biosynthesis</keyword>
<feature type="site" description="Positions MEP for the nucleophilic attack" evidence="10">
    <location>
        <position position="236"/>
    </location>
</feature>
<comment type="caution">
    <text evidence="10">Lacks conserved residue(s) required for the propagation of feature annotation.</text>
</comment>
<dbReference type="Pfam" id="PF02542">
    <property type="entry name" value="YgbB"/>
    <property type="match status" value="1"/>
</dbReference>
<comment type="pathway">
    <text evidence="3 10">Isoprenoid biosynthesis; isopentenyl diphosphate biosynthesis via DXP pathway; isopentenyl diphosphate from 1-deoxy-D-xylulose 5-phosphate: step 4/6.</text>
</comment>
<comment type="similarity">
    <text evidence="10">In the C-terminal section; belongs to the IspF family.</text>
</comment>
<dbReference type="Pfam" id="PF01128">
    <property type="entry name" value="IspD"/>
    <property type="match status" value="1"/>
</dbReference>
<evidence type="ECO:0000256" key="4">
    <source>
        <dbReference type="ARBA" id="ARBA00022679"/>
    </source>
</evidence>
<feature type="domain" description="2-C-methyl-D-erythritol 2,4-cyclodiphosphate synthase" evidence="12">
    <location>
        <begin position="253"/>
        <end position="406"/>
    </location>
</feature>
<keyword evidence="5 10" id="KW-0548">Nucleotidyltransferase</keyword>
<dbReference type="EC" id="4.6.1.12" evidence="10"/>
<dbReference type="InterPro" id="IPR003526">
    <property type="entry name" value="MECDP_synthase"/>
</dbReference>
<dbReference type="RefSeq" id="WP_013759068.1">
    <property type="nucleotide sequence ID" value="NC_015500.1"/>
</dbReference>
<comment type="catalytic activity">
    <reaction evidence="1 10 11">
        <text>4-CDP-2-C-methyl-D-erythritol 2-phosphate = 2-C-methyl-D-erythritol 2,4-cyclic diphosphate + CMP</text>
        <dbReference type="Rhea" id="RHEA:23864"/>
        <dbReference type="ChEBI" id="CHEBI:57919"/>
        <dbReference type="ChEBI" id="CHEBI:58483"/>
        <dbReference type="ChEBI" id="CHEBI:60377"/>
        <dbReference type="EC" id="4.6.1.12"/>
    </reaction>
</comment>
<dbReference type="InterPro" id="IPR026596">
    <property type="entry name" value="IspD/F"/>
</dbReference>
<keyword evidence="6 10" id="KW-0479">Metal-binding</keyword>
<dbReference type="eggNOG" id="COG1211">
    <property type="taxonomic scope" value="Bacteria"/>
</dbReference>
<dbReference type="Proteomes" id="UP000006546">
    <property type="component" value="Chromosome"/>
</dbReference>
<dbReference type="CDD" id="cd02516">
    <property type="entry name" value="CDP-ME_synthetase"/>
    <property type="match status" value="1"/>
</dbReference>
<dbReference type="Gene3D" id="3.90.550.10">
    <property type="entry name" value="Spore Coat Polysaccharide Biosynthesis Protein SpsA, Chain A"/>
    <property type="match status" value="1"/>
</dbReference>
<feature type="binding site" evidence="10">
    <location>
        <begin position="308"/>
        <end position="310"/>
    </location>
    <ligand>
        <name>4-CDP-2-C-methyl-D-erythritol 2-phosphate</name>
        <dbReference type="ChEBI" id="CHEBI:57919"/>
    </ligand>
</feature>
<feature type="site" description="Transition state stabilizer" evidence="10">
    <location>
        <position position="22"/>
    </location>
</feature>
<dbReference type="CDD" id="cd00554">
    <property type="entry name" value="MECDP_synthase"/>
    <property type="match status" value="1"/>
</dbReference>
<evidence type="ECO:0000256" key="6">
    <source>
        <dbReference type="ARBA" id="ARBA00022723"/>
    </source>
</evidence>
<keyword evidence="14" id="KW-1185">Reference proteome</keyword>
<evidence type="ECO:0000259" key="12">
    <source>
        <dbReference type="Pfam" id="PF02542"/>
    </source>
</evidence>
<feature type="site" description="Transition state stabilizer" evidence="10">
    <location>
        <position position="385"/>
    </location>
</feature>
<dbReference type="EMBL" id="CP002696">
    <property type="protein sequence ID" value="AEE17364.1"/>
    <property type="molecule type" value="Genomic_DNA"/>
</dbReference>
<name>F4LJB9_TREBD</name>
<feature type="site" description="Transition state stabilizer" evidence="10">
    <location>
        <position position="29"/>
    </location>
</feature>
<evidence type="ECO:0000256" key="5">
    <source>
        <dbReference type="ARBA" id="ARBA00022695"/>
    </source>
</evidence>
<sequence>MKTKNDAVRIALIIAAAGSSARMGGTVKKELLPLPGTDATVISSATEAFLSALPVRTVLVTVPPRGGIEMTERMRNALFASPRITDIFSRKPDTPELIFTEGGESRQESVFHALKKLAAGAETPDIVLIHDGARPFVTPDIVTGVYRGVLEHGAAVCAVPAVDTQKETDGTGKITAHLDRSRIAAVQTPQGFRFAQLLAAHEKAAADGGVYTDDTEIWDKYVSPVYIVPGSPENRKITYASDLPCKKEPFPTIRTGLGYDLHRLTEGRKLIIGGVVVPFSKGEAGHSDGDVLLHAITDALLGAAGLGDIGELFPPSDPEWKDADSAGLLKAAWDTVRRAGWRLGNMDCVVALEQPKLLPYRTAIRASVAGILGTDTDSVFVKAKTGEKLPPIGTGEAIEAWVTCLLCKINGV</sequence>
<feature type="binding site" evidence="10">
    <location>
        <position position="262"/>
    </location>
    <ligand>
        <name>a divalent metal cation</name>
        <dbReference type="ChEBI" id="CHEBI:60240"/>
    </ligand>
</feature>
<dbReference type="PANTHER" id="PTHR43181:SF1">
    <property type="entry name" value="2-C-METHYL-D-ERYTHRITOL 2,4-CYCLODIPHOSPHATE SYNTHASE, CHLOROPLASTIC"/>
    <property type="match status" value="1"/>
</dbReference>
<comment type="similarity">
    <text evidence="10">In the N-terminal section; belongs to the IspD/TarI cytidylyltransferase family. IspD subfamily.</text>
</comment>
<dbReference type="InterPro" id="IPR020555">
    <property type="entry name" value="MECDP_synthase_CS"/>
</dbReference>
<feature type="region of interest" description="2-C-methyl-D-erythritol 2,4-cyclodiphosphate synthase" evidence="10">
    <location>
        <begin position="254"/>
        <end position="412"/>
    </location>
</feature>
<feature type="site" description="Transition state stabilizer" evidence="10">
    <location>
        <position position="286"/>
    </location>
</feature>
<dbReference type="HAMAP" id="MF_00107">
    <property type="entry name" value="IspF"/>
    <property type="match status" value="1"/>
</dbReference>
<reference evidence="14" key="1">
    <citation type="submission" date="2011-04" db="EMBL/GenBank/DDBJ databases">
        <title>The complete genome of Treponema brennaborense DSM 12168.</title>
        <authorList>
            <person name="Lucas S."/>
            <person name="Han J."/>
            <person name="Lapidus A."/>
            <person name="Bruce D."/>
            <person name="Goodwin L."/>
            <person name="Pitluck S."/>
            <person name="Peters L."/>
            <person name="Kyrpides N."/>
            <person name="Mavromatis K."/>
            <person name="Ivanova N."/>
            <person name="Mikhailova N."/>
            <person name="Pagani I."/>
            <person name="Teshima H."/>
            <person name="Detter J.C."/>
            <person name="Tapia R."/>
            <person name="Han C."/>
            <person name="Land M."/>
            <person name="Hauser L."/>
            <person name="Markowitz V."/>
            <person name="Cheng J.-F."/>
            <person name="Hugenholtz P."/>
            <person name="Woyke T."/>
            <person name="Wu D."/>
            <person name="Gronow S."/>
            <person name="Wellnitz S."/>
            <person name="Brambilla E."/>
            <person name="Klenk H.-P."/>
            <person name="Eisen J.A."/>
        </authorList>
    </citation>
    <scope>NUCLEOTIDE SEQUENCE [LARGE SCALE GENOMIC DNA]</scope>
    <source>
        <strain evidence="14">DSM 12168 / CIP 105900 / DD5/3</strain>
    </source>
</reference>
<dbReference type="PROSITE" id="PS01295">
    <property type="entry name" value="ISPD"/>
    <property type="match status" value="1"/>
</dbReference>